<dbReference type="GO" id="GO:0009403">
    <property type="term" value="P:toxin biosynthetic process"/>
    <property type="evidence" value="ECO:0007669"/>
    <property type="project" value="InterPro"/>
</dbReference>
<evidence type="ECO:0000256" key="3">
    <source>
        <dbReference type="ARBA" id="ARBA00022989"/>
    </source>
</evidence>
<keyword evidence="2 5" id="KW-0812">Transmembrane</keyword>
<comment type="subcellular location">
    <subcellularLocation>
        <location evidence="1">Membrane</location>
        <topology evidence="1">Multi-pass membrane protein</topology>
    </subcellularLocation>
</comment>
<feature type="non-terminal residue" evidence="6">
    <location>
        <position position="1"/>
    </location>
</feature>
<organism evidence="6 7">
    <name type="scientific">candidate division WOR_3 bacterium SM23_60</name>
    <dbReference type="NCBI Taxonomy" id="1703780"/>
    <lineage>
        <taxon>Bacteria</taxon>
        <taxon>Bacteria division WOR-3</taxon>
    </lineage>
</organism>
<dbReference type="InterPro" id="IPR003825">
    <property type="entry name" value="Colicin-V_CvpA"/>
</dbReference>
<dbReference type="PANTHER" id="PTHR37306">
    <property type="entry name" value="COLICIN V PRODUCTION PROTEIN"/>
    <property type="match status" value="1"/>
</dbReference>
<keyword evidence="4 5" id="KW-0472">Membrane</keyword>
<feature type="transmembrane region" description="Helical" evidence="5">
    <location>
        <begin position="58"/>
        <end position="81"/>
    </location>
</feature>
<dbReference type="PANTHER" id="PTHR37306:SF1">
    <property type="entry name" value="COLICIN V PRODUCTION PROTEIN"/>
    <property type="match status" value="1"/>
</dbReference>
<proteinExistence type="predicted"/>
<name>A0A0S8GBD8_UNCW3</name>
<dbReference type="Pfam" id="PF02674">
    <property type="entry name" value="Colicin_V"/>
    <property type="match status" value="1"/>
</dbReference>
<feature type="transmembrane region" description="Helical" evidence="5">
    <location>
        <begin position="22"/>
        <end position="43"/>
    </location>
</feature>
<evidence type="ECO:0000256" key="5">
    <source>
        <dbReference type="SAM" id="Phobius"/>
    </source>
</evidence>
<dbReference type="Proteomes" id="UP000051096">
    <property type="component" value="Unassembled WGS sequence"/>
</dbReference>
<evidence type="ECO:0000313" key="6">
    <source>
        <dbReference type="EMBL" id="KPK70303.1"/>
    </source>
</evidence>
<evidence type="ECO:0008006" key="8">
    <source>
        <dbReference type="Google" id="ProtNLM"/>
    </source>
</evidence>
<keyword evidence="3 5" id="KW-1133">Transmembrane helix</keyword>
<evidence type="ECO:0000256" key="2">
    <source>
        <dbReference type="ARBA" id="ARBA00022692"/>
    </source>
</evidence>
<evidence type="ECO:0000313" key="7">
    <source>
        <dbReference type="Proteomes" id="UP000051096"/>
    </source>
</evidence>
<dbReference type="AlphaFoldDB" id="A0A0S8GBD8"/>
<comment type="caution">
    <text evidence="6">The sequence shown here is derived from an EMBL/GenBank/DDBJ whole genome shotgun (WGS) entry which is preliminary data.</text>
</comment>
<evidence type="ECO:0000256" key="4">
    <source>
        <dbReference type="ARBA" id="ARBA00023136"/>
    </source>
</evidence>
<gene>
    <name evidence="6" type="ORF">AMJ87_09160</name>
</gene>
<accession>A0A0S8GBD8</accession>
<dbReference type="EMBL" id="LJUO01000097">
    <property type="protein sequence ID" value="KPK70303.1"/>
    <property type="molecule type" value="Genomic_DNA"/>
</dbReference>
<dbReference type="GO" id="GO:0016020">
    <property type="term" value="C:membrane"/>
    <property type="evidence" value="ECO:0007669"/>
    <property type="project" value="UniProtKB-SubCell"/>
</dbReference>
<protein>
    <recommendedName>
        <fullName evidence="8">Colicin V production protein</fullName>
    </recommendedName>
</protein>
<sequence>LAFIVGYIAAILFSDIIPLPRFISFIIVFIVAAAIIIVLGRLVSKLVHITPLGLLDRILGAFLGAVKGFVICFVFLLVLTLTEKANRTLYRSDIAHQVLKYGLVVSRVLPDAWYKWVDEVVTTRVIVQHDADHYLYL</sequence>
<evidence type="ECO:0000256" key="1">
    <source>
        <dbReference type="ARBA" id="ARBA00004141"/>
    </source>
</evidence>
<reference evidence="6 7" key="1">
    <citation type="journal article" date="2015" name="Microbiome">
        <title>Genomic resolution of linkages in carbon, nitrogen, and sulfur cycling among widespread estuary sediment bacteria.</title>
        <authorList>
            <person name="Baker B.J."/>
            <person name="Lazar C.S."/>
            <person name="Teske A.P."/>
            <person name="Dick G.J."/>
        </authorList>
    </citation>
    <scope>NUCLEOTIDE SEQUENCE [LARGE SCALE GENOMIC DNA]</scope>
    <source>
        <strain evidence="6">SM23_60</strain>
    </source>
</reference>